<dbReference type="PANTHER" id="PTHR10075:SF14">
    <property type="entry name" value="CELL ADHESION MOLECULE DSCAM2-RELATED"/>
    <property type="match status" value="1"/>
</dbReference>
<feature type="domain" description="Ig-like" evidence="3">
    <location>
        <begin position="255"/>
        <end position="332"/>
    </location>
</feature>
<protein>
    <recommendedName>
        <fullName evidence="3">Ig-like domain-containing protein</fullName>
    </recommendedName>
</protein>
<dbReference type="OrthoDB" id="1822959at2"/>
<accession>A0A1M7HNY5</accession>
<keyword evidence="1" id="KW-0393">Immunoglobulin domain</keyword>
<dbReference type="RefSeq" id="WP_072948970.1">
    <property type="nucleotide sequence ID" value="NZ_FRCT01000003.1"/>
</dbReference>
<feature type="chain" id="PRO_5013223679" description="Ig-like domain-containing protein" evidence="2">
    <location>
        <begin position="30"/>
        <end position="824"/>
    </location>
</feature>
<feature type="domain" description="Ig-like" evidence="3">
    <location>
        <begin position="157"/>
        <end position="250"/>
    </location>
</feature>
<feature type="domain" description="Ig-like" evidence="3">
    <location>
        <begin position="579"/>
        <end position="656"/>
    </location>
</feature>
<proteinExistence type="predicted"/>
<evidence type="ECO:0000313" key="4">
    <source>
        <dbReference type="EMBL" id="SHM30205.1"/>
    </source>
</evidence>
<name>A0A1M7HNY5_RUMFL</name>
<dbReference type="Pfam" id="PF13573">
    <property type="entry name" value="SprB"/>
    <property type="match status" value="1"/>
</dbReference>
<feature type="domain" description="Ig-like" evidence="3">
    <location>
        <begin position="754"/>
        <end position="820"/>
    </location>
</feature>
<evidence type="ECO:0000256" key="2">
    <source>
        <dbReference type="SAM" id="SignalP"/>
    </source>
</evidence>
<evidence type="ECO:0000259" key="3">
    <source>
        <dbReference type="PROSITE" id="PS50835"/>
    </source>
</evidence>
<dbReference type="PROSITE" id="PS50835">
    <property type="entry name" value="IG_LIKE"/>
    <property type="match status" value="6"/>
</dbReference>
<dbReference type="Gene3D" id="2.60.40.10">
    <property type="entry name" value="Immunoglobulins"/>
    <property type="match status" value="8"/>
</dbReference>
<evidence type="ECO:0000256" key="1">
    <source>
        <dbReference type="ARBA" id="ARBA00023319"/>
    </source>
</evidence>
<dbReference type="SMART" id="SM00409">
    <property type="entry name" value="IG"/>
    <property type="match status" value="5"/>
</dbReference>
<dbReference type="InterPro" id="IPR036179">
    <property type="entry name" value="Ig-like_dom_sf"/>
</dbReference>
<reference evidence="4 5" key="1">
    <citation type="submission" date="2016-11" db="EMBL/GenBank/DDBJ databases">
        <authorList>
            <person name="Jaros S."/>
            <person name="Januszkiewicz K."/>
            <person name="Wedrychowicz H."/>
        </authorList>
    </citation>
    <scope>NUCLEOTIDE SEQUENCE [LARGE SCALE GENOMIC DNA]</scope>
    <source>
        <strain evidence="4 5">Y1</strain>
    </source>
</reference>
<dbReference type="InterPro" id="IPR013783">
    <property type="entry name" value="Ig-like_fold"/>
</dbReference>
<dbReference type="PANTHER" id="PTHR10075">
    <property type="entry name" value="BASIGIN RELATED"/>
    <property type="match status" value="1"/>
</dbReference>
<dbReference type="InterPro" id="IPR007110">
    <property type="entry name" value="Ig-like_dom"/>
</dbReference>
<dbReference type="EMBL" id="FRCT01000003">
    <property type="protein sequence ID" value="SHM30205.1"/>
    <property type="molecule type" value="Genomic_DNA"/>
</dbReference>
<dbReference type="InterPro" id="IPR003599">
    <property type="entry name" value="Ig_sub"/>
</dbReference>
<organism evidence="4 5">
    <name type="scientific">Ruminococcus flavefaciens</name>
    <dbReference type="NCBI Taxonomy" id="1265"/>
    <lineage>
        <taxon>Bacteria</taxon>
        <taxon>Bacillati</taxon>
        <taxon>Bacillota</taxon>
        <taxon>Clostridia</taxon>
        <taxon>Eubacteriales</taxon>
        <taxon>Oscillospiraceae</taxon>
        <taxon>Ruminococcus</taxon>
    </lineage>
</organism>
<gene>
    <name evidence="4" type="ORF">SAMN04487860_1038</name>
</gene>
<keyword evidence="2" id="KW-0732">Signal</keyword>
<sequence length="824" mass="89838">MKRHSNKIAALLISISTICSGITAISAVAASEKTIQAQKEIILYDQSETSEKKNTDFSEINLKRPNKNQKDFSFAYQITGKEPLIELGVDEEKGDYIVVIKRAKRPNNDIIEIVLNSLPEELGTALLKATGSNNGGAIFCTDMTSDMIAETIDILSPLFEVYVFDKTNEYEEVKLNVRANISSCVLKYGETAELKAYADGGIGDLSYKWFKNGVIIKGATSDTYTATEPARYSCTVTDSVGLKSSTGTINVVSTLSFAKLPENVTIIQGSSADMSVEISGGLAPYTYLWYKNNVEIPNSNSATYTATSAGQYKCKVTDSLGQSITGRYGTVSIAPELRISVDLNESQITPGSGTRLRIQTSGGYGSLSYQWYKDDSPISGAKSSDYVTSTAGNYYCIVTDSLGQTVKSKVCKIVEKLSIASNPSSAIIAPGKSAKLSISVKGGAAPYSYQWYKGGNPISYATSDFYYAYTSGSYYCVVKDALNQEVSSYTAQITVADKLAITNKLPESLILYRKDSGHTYTVYTTGGYGSKTYQWYKNGTIILGATKSTYTATCGGTYFCKVSDSLGQTIFSNEAKLYDELYLSSQSSDKIINKGVFTTLSVSVTGGSPEYTYQWYETGIKIKGATSSSYRTTTPGRYSCVIKDSLGQKVETGYINVIEKLKITKQPVKCAIMATYTSKTPVSVKTSGGYGRVRYQWYRNGHAISGATSSDYNIYATGNYTCRIWDEYGQTLKTNICYACLKLQQTGKTQGTTIKKGTSLPVSFSVKGGTQPYSYQWYKNTFNNMITGATSSVYNVTETGYYACRITDVSGQVLYTDYISVLVK</sequence>
<dbReference type="Proteomes" id="UP000184394">
    <property type="component" value="Unassembled WGS sequence"/>
</dbReference>
<feature type="signal peptide" evidence="2">
    <location>
        <begin position="1"/>
        <end position="29"/>
    </location>
</feature>
<feature type="domain" description="Ig-like" evidence="3">
    <location>
        <begin position="335"/>
        <end position="407"/>
    </location>
</feature>
<dbReference type="SUPFAM" id="SSF48726">
    <property type="entry name" value="Immunoglobulin"/>
    <property type="match status" value="5"/>
</dbReference>
<dbReference type="AlphaFoldDB" id="A0A1M7HNY5"/>
<evidence type="ECO:0000313" key="5">
    <source>
        <dbReference type="Proteomes" id="UP000184394"/>
    </source>
</evidence>
<dbReference type="InterPro" id="IPR025667">
    <property type="entry name" value="SprB_repeat"/>
</dbReference>
<feature type="domain" description="Ig-like" evidence="3">
    <location>
        <begin position="415"/>
        <end position="494"/>
    </location>
</feature>